<dbReference type="InterPro" id="IPR011990">
    <property type="entry name" value="TPR-like_helical_dom_sf"/>
</dbReference>
<evidence type="ECO:0000313" key="2">
    <source>
        <dbReference type="EMBL" id="KAL1515349.1"/>
    </source>
</evidence>
<dbReference type="PANTHER" id="PTHR46082">
    <property type="entry name" value="ATP/GTP-BINDING PROTEIN-RELATED"/>
    <property type="match status" value="1"/>
</dbReference>
<dbReference type="Gene3D" id="1.25.40.10">
    <property type="entry name" value="Tetratricopeptide repeat domain"/>
    <property type="match status" value="2"/>
</dbReference>
<accession>A0AB34J9X5</accession>
<comment type="caution">
    <text evidence="2">The sequence shown here is derived from an EMBL/GenBank/DDBJ whole genome shotgun (WGS) entry which is preliminary data.</text>
</comment>
<dbReference type="Pfam" id="PF13374">
    <property type="entry name" value="TPR_10"/>
    <property type="match status" value="1"/>
</dbReference>
<evidence type="ECO:0008006" key="4">
    <source>
        <dbReference type="Google" id="ProtNLM"/>
    </source>
</evidence>
<evidence type="ECO:0000313" key="3">
    <source>
        <dbReference type="Proteomes" id="UP001515480"/>
    </source>
</evidence>
<proteinExistence type="predicted"/>
<gene>
    <name evidence="2" type="ORF">AB1Y20_001979</name>
</gene>
<reference evidence="2 3" key="1">
    <citation type="journal article" date="2024" name="Science">
        <title>Giant polyketide synthase enzymes in the biosynthesis of giant marine polyether toxins.</title>
        <authorList>
            <person name="Fallon T.R."/>
            <person name="Shende V.V."/>
            <person name="Wierzbicki I.H."/>
            <person name="Pendleton A.L."/>
            <person name="Watervoot N.F."/>
            <person name="Auber R.P."/>
            <person name="Gonzalez D.J."/>
            <person name="Wisecaver J.H."/>
            <person name="Moore B.S."/>
        </authorList>
    </citation>
    <scope>NUCLEOTIDE SEQUENCE [LARGE SCALE GENOMIC DNA]</scope>
    <source>
        <strain evidence="2 3">12B1</strain>
    </source>
</reference>
<dbReference type="PRINTS" id="PR00381">
    <property type="entry name" value="KINESINLIGHT"/>
</dbReference>
<dbReference type="EMBL" id="JBGBPQ010000011">
    <property type="protein sequence ID" value="KAL1515349.1"/>
    <property type="molecule type" value="Genomic_DNA"/>
</dbReference>
<dbReference type="AlphaFoldDB" id="A0AB34J9X5"/>
<organism evidence="2 3">
    <name type="scientific">Prymnesium parvum</name>
    <name type="common">Toxic golden alga</name>
    <dbReference type="NCBI Taxonomy" id="97485"/>
    <lineage>
        <taxon>Eukaryota</taxon>
        <taxon>Haptista</taxon>
        <taxon>Haptophyta</taxon>
        <taxon>Prymnesiophyceae</taxon>
        <taxon>Prymnesiales</taxon>
        <taxon>Prymnesiaceae</taxon>
        <taxon>Prymnesium</taxon>
    </lineage>
</organism>
<protein>
    <recommendedName>
        <fullName evidence="4">Kinesin light chain</fullName>
    </recommendedName>
</protein>
<dbReference type="InterPro" id="IPR053137">
    <property type="entry name" value="NLR-like"/>
</dbReference>
<sequence>MSATGRSLRVRGGGCVLATHVEHDAPPPQPIVPADGEEKPSPPLPIVPADAEEKSSPPLPIVPADAEEKSLRSALGLALLQALRDKKEQPPMPIRTHAERLPSGERGVSLEFLRALRTFYTELGAIGKPMEDVCMEEGSSSSACALTRSTGLSLAESVVLVAERRGQSALPLIGHKTTFFSYSWKGTRLGDMLAAIERKVESLEREDGRTRYVFIDIFCASQNLLAGAFHSPHVTKEADPRGYAERQEDIGGVMDGAMAAADEMLFYCSPLTEAWEAPRDPFLLPGRGEPPEQWTRRGPCAVTRAWCVFEMARAIGKRCTLHVVLSPADVDGFEGLLVDRFDEIAGIIAALDARDAQITKAEDREYILMQACSVPWLQVERHEGGVGAITASVCEALRKWLADEGHAALARLPKKKRGTSRLINNLGGLLQAQGRLDEAGALYREALEAKRETLGNCHLDTLMSINNLGMLLKAQGRLDEAGALYREALEARRKTLGNHHPDTLTSINNLGSLLQAQGRLDEAEALFRQDLEASREMLGNRHPHTLGSINNLGLLLKAQGRLDEAGALYREALESRREMLGNRHQDTLTSINNLGSLLQAQGRLDEAGALYREALEARRETLGNRHPSTLTSINNLGLLLKAQGRLDEAGALYREALQVMRETLGSHHPDTLASINNLGLLLKAQGQLDEAGALLCEALEARRETLGNRHPSTLASINNLGLLLQAQGQLDEAGALYREALEASCEMLGNRHPHTLTFINNLGKLLQAQGRLDEAEVLFSELRHGAHTENS</sequence>
<feature type="region of interest" description="Disordered" evidence="1">
    <location>
        <begin position="20"/>
        <end position="58"/>
    </location>
</feature>
<dbReference type="SUPFAM" id="SSF48452">
    <property type="entry name" value="TPR-like"/>
    <property type="match status" value="1"/>
</dbReference>
<dbReference type="SMART" id="SM00028">
    <property type="entry name" value="TPR"/>
    <property type="match status" value="8"/>
</dbReference>
<name>A0AB34J9X5_PRYPA</name>
<dbReference type="Pfam" id="PF13424">
    <property type="entry name" value="TPR_12"/>
    <property type="match status" value="4"/>
</dbReference>
<keyword evidence="3" id="KW-1185">Reference proteome</keyword>
<dbReference type="Proteomes" id="UP001515480">
    <property type="component" value="Unassembled WGS sequence"/>
</dbReference>
<dbReference type="InterPro" id="IPR019734">
    <property type="entry name" value="TPR_rpt"/>
</dbReference>
<evidence type="ECO:0000256" key="1">
    <source>
        <dbReference type="SAM" id="MobiDB-lite"/>
    </source>
</evidence>
<dbReference type="PANTHER" id="PTHR46082:SF6">
    <property type="entry name" value="AAA+ ATPASE DOMAIN-CONTAINING PROTEIN-RELATED"/>
    <property type="match status" value="1"/>
</dbReference>